<evidence type="ECO:0000256" key="2">
    <source>
        <dbReference type="ARBA" id="ARBA00009387"/>
    </source>
</evidence>
<evidence type="ECO:0000259" key="4">
    <source>
        <dbReference type="Pfam" id="PF01464"/>
    </source>
</evidence>
<dbReference type="PANTHER" id="PTHR37423">
    <property type="entry name" value="SOLUBLE LYTIC MUREIN TRANSGLYCOSYLASE-RELATED"/>
    <property type="match status" value="1"/>
</dbReference>
<evidence type="ECO:0000313" key="5">
    <source>
        <dbReference type="EMBL" id="PYD75923.1"/>
    </source>
</evidence>
<accession>A0A318QT65</accession>
<dbReference type="GO" id="GO:0004553">
    <property type="term" value="F:hydrolase activity, hydrolyzing O-glycosyl compounds"/>
    <property type="evidence" value="ECO:0007669"/>
    <property type="project" value="InterPro"/>
</dbReference>
<dbReference type="EMBL" id="NOXG01000005">
    <property type="protein sequence ID" value="PYD75923.1"/>
    <property type="molecule type" value="Genomic_DNA"/>
</dbReference>
<comment type="similarity">
    <text evidence="2">Belongs to the virb1 family.</text>
</comment>
<proteinExistence type="inferred from homology"/>
<evidence type="ECO:0000256" key="3">
    <source>
        <dbReference type="ARBA" id="ARBA00022729"/>
    </source>
</evidence>
<keyword evidence="3" id="KW-0732">Signal</keyword>
<dbReference type="SUPFAM" id="SSF48435">
    <property type="entry name" value="Bacterial muramidases"/>
    <property type="match status" value="1"/>
</dbReference>
<dbReference type="Pfam" id="PF01464">
    <property type="entry name" value="SLT"/>
    <property type="match status" value="1"/>
</dbReference>
<evidence type="ECO:0000256" key="1">
    <source>
        <dbReference type="ARBA" id="ARBA00007734"/>
    </source>
</evidence>
<dbReference type="InterPro" id="IPR008258">
    <property type="entry name" value="Transglycosylase_SLT_dom_1"/>
</dbReference>
<dbReference type="GO" id="GO:0042597">
    <property type="term" value="C:periplasmic space"/>
    <property type="evidence" value="ECO:0007669"/>
    <property type="project" value="InterPro"/>
</dbReference>
<dbReference type="PROSITE" id="PS00922">
    <property type="entry name" value="TRANSGLYCOSYLASE"/>
    <property type="match status" value="1"/>
</dbReference>
<dbReference type="PANTHER" id="PTHR37423:SF2">
    <property type="entry name" value="MEMBRANE-BOUND LYTIC MUREIN TRANSGLYCOSYLASE C"/>
    <property type="match status" value="1"/>
</dbReference>
<organism evidence="5 6">
    <name type="scientific">Novacetimonas pomaceti</name>
    <dbReference type="NCBI Taxonomy" id="2021998"/>
    <lineage>
        <taxon>Bacteria</taxon>
        <taxon>Pseudomonadati</taxon>
        <taxon>Pseudomonadota</taxon>
        <taxon>Alphaproteobacteria</taxon>
        <taxon>Acetobacterales</taxon>
        <taxon>Acetobacteraceae</taxon>
        <taxon>Novacetimonas</taxon>
    </lineage>
</organism>
<dbReference type="InterPro" id="IPR008939">
    <property type="entry name" value="Lytic_TGlycosylase_superhlx_U"/>
</dbReference>
<dbReference type="Gene3D" id="1.10.530.10">
    <property type="match status" value="1"/>
</dbReference>
<protein>
    <submittedName>
        <fullName evidence="5">Murein transglycosylase</fullName>
    </submittedName>
</protein>
<dbReference type="InterPro" id="IPR023346">
    <property type="entry name" value="Lysozyme-like_dom_sf"/>
</dbReference>
<dbReference type="Proteomes" id="UP000247609">
    <property type="component" value="Unassembled WGS sequence"/>
</dbReference>
<dbReference type="AlphaFoldDB" id="A0A318QT65"/>
<dbReference type="GO" id="GO:0000270">
    <property type="term" value="P:peptidoglycan metabolic process"/>
    <property type="evidence" value="ECO:0007669"/>
    <property type="project" value="InterPro"/>
</dbReference>
<evidence type="ECO:0000313" key="6">
    <source>
        <dbReference type="Proteomes" id="UP000247609"/>
    </source>
</evidence>
<sequence length="468" mass="52027">MLDTQYQALARARLALRRNDANAETLLAGVPAGQRNDAMLVLDHLRWLDHAQRLDEAVALWKRTGFATEQHQDGPTAALFWHARDALARDLLAQGRNRDALEIADDHSSLPEVSTYDARFLTGWILLQRLHQPARALAQFEPLTKATALITRSRGLYWSGRAQEARHNRAGARENWGAAAELANTFYGQMSIAALQGNATSGLLAPSQAGQPVREYLMRLRTPEPTVEESVRFDTSDMARAAQILVSWNDFQHARDFVIQLDMQATRPVEHVLAARLATRLALPDVAVLIARRAGRDGIALVDDGWPRPYVPAEHDLPQGLELAVMRQESSFDPAIVSGAHAVGLMQLRPATGQELARRTHQPFGNVTAATLTNPQVNMTLGALYLQQLMERFGGSVPYLLAAYNSGPHRVDTWLASLGDPVRDHPSSEAVLDWIESIPFEETRNYVERVEENMAVYQAREAQREAAR</sequence>
<dbReference type="GO" id="GO:0008933">
    <property type="term" value="F:peptidoglycan lytic transglycosylase activity"/>
    <property type="evidence" value="ECO:0007669"/>
    <property type="project" value="InterPro"/>
</dbReference>
<feature type="domain" description="Transglycosylase SLT" evidence="4">
    <location>
        <begin position="318"/>
        <end position="417"/>
    </location>
</feature>
<gene>
    <name evidence="5" type="ORF">CFR71_07140</name>
</gene>
<dbReference type="GO" id="GO:0016020">
    <property type="term" value="C:membrane"/>
    <property type="evidence" value="ECO:0007669"/>
    <property type="project" value="InterPro"/>
</dbReference>
<dbReference type="SUPFAM" id="SSF53955">
    <property type="entry name" value="Lysozyme-like"/>
    <property type="match status" value="1"/>
</dbReference>
<reference evidence="5 6" key="1">
    <citation type="submission" date="2017-07" db="EMBL/GenBank/DDBJ databases">
        <title>A draft genome sequence of Komagataeibacter sp. T5K1.</title>
        <authorList>
            <person name="Skraban J."/>
            <person name="Cleenwerck I."/>
            <person name="Vandamme P."/>
            <person name="Trcek J."/>
        </authorList>
    </citation>
    <scope>NUCLEOTIDE SEQUENCE [LARGE SCALE GENOMIC DNA]</scope>
    <source>
        <strain evidence="5 6">T5K1</strain>
    </source>
</reference>
<dbReference type="InterPro" id="IPR000189">
    <property type="entry name" value="Transglyc_AS"/>
</dbReference>
<dbReference type="Gene3D" id="1.25.20.10">
    <property type="entry name" value="Bacterial muramidases"/>
    <property type="match status" value="1"/>
</dbReference>
<dbReference type="CDD" id="cd13401">
    <property type="entry name" value="Slt70-like"/>
    <property type="match status" value="1"/>
</dbReference>
<comment type="caution">
    <text evidence="5">The sequence shown here is derived from an EMBL/GenBank/DDBJ whole genome shotgun (WGS) entry which is preliminary data.</text>
</comment>
<comment type="similarity">
    <text evidence="1">Belongs to the transglycosylase Slt family.</text>
</comment>
<name>A0A318QT65_9PROT</name>